<dbReference type="EMBL" id="HBNR01025852">
    <property type="protein sequence ID" value="CAE4577942.1"/>
    <property type="molecule type" value="Transcribed_RNA"/>
</dbReference>
<evidence type="ECO:0000256" key="2">
    <source>
        <dbReference type="SAM" id="Phobius"/>
    </source>
</evidence>
<feature type="domain" description="THH1/TOM1/TOM3" evidence="3">
    <location>
        <begin position="91"/>
        <end position="220"/>
    </location>
</feature>
<feature type="transmembrane region" description="Helical" evidence="2">
    <location>
        <begin position="158"/>
        <end position="185"/>
    </location>
</feature>
<dbReference type="InterPro" id="IPR009457">
    <property type="entry name" value="THH1/TOM1/TOM3_dom"/>
</dbReference>
<dbReference type="Pfam" id="PF06454">
    <property type="entry name" value="THH1_TOM1-3_dom"/>
    <property type="match status" value="1"/>
</dbReference>
<protein>
    <recommendedName>
        <fullName evidence="3">THH1/TOM1/TOM3 domain-containing protein</fullName>
    </recommendedName>
</protein>
<feature type="region of interest" description="Disordered" evidence="1">
    <location>
        <begin position="268"/>
        <end position="317"/>
    </location>
</feature>
<feature type="transmembrane region" description="Helical" evidence="2">
    <location>
        <begin position="88"/>
        <end position="112"/>
    </location>
</feature>
<keyword evidence="2" id="KW-0472">Membrane</keyword>
<keyword evidence="2" id="KW-1133">Transmembrane helix</keyword>
<feature type="transmembrane region" description="Helical" evidence="2">
    <location>
        <begin position="48"/>
        <end position="68"/>
    </location>
</feature>
<feature type="transmembrane region" description="Helical" evidence="2">
    <location>
        <begin position="6"/>
        <end position="27"/>
    </location>
</feature>
<keyword evidence="2" id="KW-0812">Transmembrane</keyword>
<evidence type="ECO:0000256" key="1">
    <source>
        <dbReference type="SAM" id="MobiDB-lite"/>
    </source>
</evidence>
<reference evidence="4" key="1">
    <citation type="submission" date="2021-01" db="EMBL/GenBank/DDBJ databases">
        <authorList>
            <person name="Corre E."/>
            <person name="Pelletier E."/>
            <person name="Niang G."/>
            <person name="Scheremetjew M."/>
            <person name="Finn R."/>
            <person name="Kale V."/>
            <person name="Holt S."/>
            <person name="Cochrane G."/>
            <person name="Meng A."/>
            <person name="Brown T."/>
            <person name="Cohen L."/>
        </authorList>
    </citation>
    <scope>NUCLEOTIDE SEQUENCE</scope>
    <source>
        <strain evidence="4">CCMP3105</strain>
    </source>
</reference>
<evidence type="ECO:0000313" key="4">
    <source>
        <dbReference type="EMBL" id="CAE4577942.1"/>
    </source>
</evidence>
<feature type="transmembrane region" description="Helical" evidence="2">
    <location>
        <begin position="132"/>
        <end position="152"/>
    </location>
</feature>
<accession>A0A7S4QB03</accession>
<gene>
    <name evidence="4" type="ORF">AMON00008_LOCUS17424</name>
</gene>
<sequence>MLAWLEGLGVLLFGTAALLSAHFLACVGRPSAASASPANTGKRMRRRLLMWLAAASTARILSLIADLGLQEGVSSGVLDDWEPAQQRWLGDLVALLPALVFLSAFSLVVLFWAQLHYTVTIVPLPLLDCQFLCINVACYVLVAAIAVGTLLLRAYGRLWTYLTFVLGLLNAAAALSFLYYGLMVVLELRGTSRERLPELRLSERVVALLVVCPAALLLRGGCYLAWGLSLARPSRPADLLLCLLGEWLPSMTALAVLSGALHKGGGGPAGGPADALNDSTDSEPLLHDDATPAPRSAGLETPGLTWKQLHPQPAAGP</sequence>
<dbReference type="AlphaFoldDB" id="A0A7S4QB03"/>
<organism evidence="4">
    <name type="scientific">Alexandrium monilatum</name>
    <dbReference type="NCBI Taxonomy" id="311494"/>
    <lineage>
        <taxon>Eukaryota</taxon>
        <taxon>Sar</taxon>
        <taxon>Alveolata</taxon>
        <taxon>Dinophyceae</taxon>
        <taxon>Gonyaulacales</taxon>
        <taxon>Pyrocystaceae</taxon>
        <taxon>Alexandrium</taxon>
    </lineage>
</organism>
<feature type="transmembrane region" description="Helical" evidence="2">
    <location>
        <begin position="205"/>
        <end position="226"/>
    </location>
</feature>
<evidence type="ECO:0000259" key="3">
    <source>
        <dbReference type="Pfam" id="PF06454"/>
    </source>
</evidence>
<proteinExistence type="predicted"/>
<name>A0A7S4QB03_9DINO</name>